<dbReference type="InterPro" id="IPR008991">
    <property type="entry name" value="Translation_prot_SH3-like_sf"/>
</dbReference>
<name>A0A1F7GWW0_9BACT</name>
<dbReference type="Gene3D" id="2.30.30.30">
    <property type="match status" value="1"/>
</dbReference>
<dbReference type="SUPFAM" id="SSF50104">
    <property type="entry name" value="Translation proteins SH3-like domain"/>
    <property type="match status" value="1"/>
</dbReference>
<dbReference type="CDD" id="cd06089">
    <property type="entry name" value="KOW_RPL26"/>
    <property type="match status" value="1"/>
</dbReference>
<keyword evidence="5" id="KW-0699">rRNA-binding</keyword>
<keyword evidence="2 5" id="KW-0689">Ribosomal protein</keyword>
<evidence type="ECO:0000313" key="7">
    <source>
        <dbReference type="EMBL" id="OGK23056.1"/>
    </source>
</evidence>
<dbReference type="InterPro" id="IPR057264">
    <property type="entry name" value="Ribosomal_uL24_C"/>
</dbReference>
<dbReference type="EMBL" id="MFZM01000028">
    <property type="protein sequence ID" value="OGK23056.1"/>
    <property type="molecule type" value="Genomic_DNA"/>
</dbReference>
<organism evidence="7 8">
    <name type="scientific">Candidatus Roizmanbacteria bacterium RIFCSPHIGHO2_02_FULL_37_24</name>
    <dbReference type="NCBI Taxonomy" id="1802037"/>
    <lineage>
        <taxon>Bacteria</taxon>
        <taxon>Candidatus Roizmaniibacteriota</taxon>
    </lineage>
</organism>
<dbReference type="GO" id="GO:0003735">
    <property type="term" value="F:structural constituent of ribosome"/>
    <property type="evidence" value="ECO:0007669"/>
    <property type="project" value="InterPro"/>
</dbReference>
<dbReference type="GO" id="GO:1990904">
    <property type="term" value="C:ribonucleoprotein complex"/>
    <property type="evidence" value="ECO:0007669"/>
    <property type="project" value="UniProtKB-KW"/>
</dbReference>
<sequence length="102" mass="11842">MKLRKGDKVRMIVGKDKGREEKIARVYKKQRKILLPGINIYKKHVKKSDQMPQGGVVDVPRPVDVAKVAYICKSCKKQTRIGYIIEGGRKFRICRKCKERID</sequence>
<comment type="similarity">
    <text evidence="1 5">Belongs to the universal ribosomal protein uL24 family.</text>
</comment>
<keyword evidence="3 5" id="KW-0687">Ribonucleoprotein</keyword>
<evidence type="ECO:0000259" key="6">
    <source>
        <dbReference type="Pfam" id="PF17136"/>
    </source>
</evidence>
<evidence type="ECO:0000256" key="4">
    <source>
        <dbReference type="ARBA" id="ARBA00035206"/>
    </source>
</evidence>
<keyword evidence="5" id="KW-0694">RNA-binding</keyword>
<comment type="subunit">
    <text evidence="5">Part of the 50S ribosomal subunit.</text>
</comment>
<accession>A0A1F7GWW0</accession>
<feature type="domain" description="Large ribosomal subunit protein uL24 C-terminal" evidence="6">
    <location>
        <begin position="38"/>
        <end position="101"/>
    </location>
</feature>
<dbReference type="NCBIfam" id="TIGR01079">
    <property type="entry name" value="rplX_bact"/>
    <property type="match status" value="1"/>
</dbReference>
<evidence type="ECO:0000313" key="8">
    <source>
        <dbReference type="Proteomes" id="UP000177159"/>
    </source>
</evidence>
<protein>
    <recommendedName>
        <fullName evidence="4 5">Large ribosomal subunit protein uL24</fullName>
    </recommendedName>
</protein>
<dbReference type="GO" id="GO:0019843">
    <property type="term" value="F:rRNA binding"/>
    <property type="evidence" value="ECO:0007669"/>
    <property type="project" value="UniProtKB-UniRule"/>
</dbReference>
<evidence type="ECO:0000256" key="5">
    <source>
        <dbReference type="HAMAP-Rule" id="MF_01326"/>
    </source>
</evidence>
<dbReference type="GO" id="GO:0006412">
    <property type="term" value="P:translation"/>
    <property type="evidence" value="ECO:0007669"/>
    <property type="project" value="UniProtKB-UniRule"/>
</dbReference>
<dbReference type="Pfam" id="PF17136">
    <property type="entry name" value="ribosomal_L24"/>
    <property type="match status" value="1"/>
</dbReference>
<dbReference type="InterPro" id="IPR014722">
    <property type="entry name" value="Rib_uL2_dom2"/>
</dbReference>
<comment type="function">
    <text evidence="5">One of the proteins that surrounds the polypeptide exit tunnel on the outside of the subunit.</text>
</comment>
<comment type="caution">
    <text evidence="7">The sequence shown here is derived from an EMBL/GenBank/DDBJ whole genome shotgun (WGS) entry which is preliminary data.</text>
</comment>
<dbReference type="Proteomes" id="UP000177159">
    <property type="component" value="Unassembled WGS sequence"/>
</dbReference>
<dbReference type="HAMAP" id="MF_01326_B">
    <property type="entry name" value="Ribosomal_uL24_B"/>
    <property type="match status" value="1"/>
</dbReference>
<reference evidence="7 8" key="1">
    <citation type="journal article" date="2016" name="Nat. Commun.">
        <title>Thousands of microbial genomes shed light on interconnected biogeochemical processes in an aquifer system.</title>
        <authorList>
            <person name="Anantharaman K."/>
            <person name="Brown C.T."/>
            <person name="Hug L.A."/>
            <person name="Sharon I."/>
            <person name="Castelle C.J."/>
            <person name="Probst A.J."/>
            <person name="Thomas B.C."/>
            <person name="Singh A."/>
            <person name="Wilkins M.J."/>
            <person name="Karaoz U."/>
            <person name="Brodie E.L."/>
            <person name="Williams K.H."/>
            <person name="Hubbard S.S."/>
            <person name="Banfield J.F."/>
        </authorList>
    </citation>
    <scope>NUCLEOTIDE SEQUENCE [LARGE SCALE GENOMIC DNA]</scope>
</reference>
<dbReference type="GO" id="GO:0005840">
    <property type="term" value="C:ribosome"/>
    <property type="evidence" value="ECO:0007669"/>
    <property type="project" value="UniProtKB-KW"/>
</dbReference>
<proteinExistence type="inferred from homology"/>
<dbReference type="InterPro" id="IPR003256">
    <property type="entry name" value="Ribosomal_uL24"/>
</dbReference>
<dbReference type="InterPro" id="IPR041988">
    <property type="entry name" value="Ribosomal_uL24_KOW"/>
</dbReference>
<dbReference type="PANTHER" id="PTHR12903">
    <property type="entry name" value="MITOCHONDRIAL RIBOSOMAL PROTEIN L24"/>
    <property type="match status" value="1"/>
</dbReference>
<dbReference type="AlphaFoldDB" id="A0A1F7GWW0"/>
<comment type="function">
    <text evidence="5">One of two assembly initiator proteins, it binds directly to the 5'-end of the 23S rRNA, where it nucleates assembly of the 50S subunit.</text>
</comment>
<evidence type="ECO:0000256" key="3">
    <source>
        <dbReference type="ARBA" id="ARBA00023274"/>
    </source>
</evidence>
<gene>
    <name evidence="5" type="primary">rplX</name>
    <name evidence="7" type="ORF">A3C24_00215</name>
</gene>
<evidence type="ECO:0000256" key="1">
    <source>
        <dbReference type="ARBA" id="ARBA00010618"/>
    </source>
</evidence>
<evidence type="ECO:0000256" key="2">
    <source>
        <dbReference type="ARBA" id="ARBA00022980"/>
    </source>
</evidence>